<dbReference type="InterPro" id="IPR016036">
    <property type="entry name" value="Malonyl_transacylase_ACP-bd"/>
</dbReference>
<dbReference type="Pfam" id="PF23114">
    <property type="entry name" value="NAD-bd_HRPKS_sdrA"/>
    <property type="match status" value="1"/>
</dbReference>
<keyword evidence="4" id="KW-0511">Multifunctional enzyme</keyword>
<dbReference type="Pfam" id="PF08240">
    <property type="entry name" value="ADH_N"/>
    <property type="match status" value="1"/>
</dbReference>
<evidence type="ECO:0000259" key="9">
    <source>
        <dbReference type="PROSITE" id="PS52019"/>
    </source>
</evidence>
<keyword evidence="1" id="KW-0596">Phosphopantetheine</keyword>
<dbReference type="CDD" id="cd05195">
    <property type="entry name" value="enoyl_red"/>
    <property type="match status" value="1"/>
</dbReference>
<dbReference type="SMART" id="SM00827">
    <property type="entry name" value="PKS_AT"/>
    <property type="match status" value="1"/>
</dbReference>
<dbReference type="InterPro" id="IPR014030">
    <property type="entry name" value="Ketoacyl_synth_N"/>
</dbReference>
<feature type="active site" description="Proton acceptor; for dehydratase activity" evidence="5">
    <location>
        <position position="972"/>
    </location>
</feature>
<dbReference type="Pfam" id="PF00550">
    <property type="entry name" value="PP-binding"/>
    <property type="match status" value="1"/>
</dbReference>
<dbReference type="SUPFAM" id="SSF51735">
    <property type="entry name" value="NAD(P)-binding Rossmann-fold domains"/>
    <property type="match status" value="3"/>
</dbReference>
<evidence type="ECO:0000256" key="5">
    <source>
        <dbReference type="PROSITE-ProRule" id="PRU01363"/>
    </source>
</evidence>
<keyword evidence="2" id="KW-0597">Phosphoprotein</keyword>
<evidence type="ECO:0000256" key="1">
    <source>
        <dbReference type="ARBA" id="ARBA00022450"/>
    </source>
</evidence>
<dbReference type="InterPro" id="IPR036736">
    <property type="entry name" value="ACP-like_sf"/>
</dbReference>
<dbReference type="Gene3D" id="3.40.366.10">
    <property type="entry name" value="Malonyl-Coenzyme A Acyl Carrier Protein, domain 2"/>
    <property type="match status" value="1"/>
</dbReference>
<dbReference type="Gene3D" id="3.90.180.10">
    <property type="entry name" value="Medium-chain alcohol dehydrogenases, catalytic domain"/>
    <property type="match status" value="1"/>
</dbReference>
<dbReference type="SMART" id="SM00826">
    <property type="entry name" value="PKS_DH"/>
    <property type="match status" value="1"/>
</dbReference>
<dbReference type="SMART" id="SM00823">
    <property type="entry name" value="PKS_PP"/>
    <property type="match status" value="1"/>
</dbReference>
<dbReference type="InterPro" id="IPR006162">
    <property type="entry name" value="Ppantetheine_attach_site"/>
</dbReference>
<dbReference type="EMBL" id="JBFXLR010000023">
    <property type="protein sequence ID" value="KAL2849441.1"/>
    <property type="molecule type" value="Genomic_DNA"/>
</dbReference>
<dbReference type="Pfam" id="PF14765">
    <property type="entry name" value="PS-DH"/>
    <property type="match status" value="1"/>
</dbReference>
<dbReference type="PANTHER" id="PTHR43775">
    <property type="entry name" value="FATTY ACID SYNTHASE"/>
    <property type="match status" value="1"/>
</dbReference>
<dbReference type="PROSITE" id="PS52019">
    <property type="entry name" value="PKS_MFAS_DH"/>
    <property type="match status" value="1"/>
</dbReference>
<evidence type="ECO:0000313" key="11">
    <source>
        <dbReference type="Proteomes" id="UP001610444"/>
    </source>
</evidence>
<dbReference type="SMART" id="SM00822">
    <property type="entry name" value="PKS_KR"/>
    <property type="match status" value="1"/>
</dbReference>
<evidence type="ECO:0000259" key="8">
    <source>
        <dbReference type="PROSITE" id="PS52004"/>
    </source>
</evidence>
<dbReference type="InterPro" id="IPR020841">
    <property type="entry name" value="PKS_Beta-ketoAc_synthase_dom"/>
</dbReference>
<dbReference type="SUPFAM" id="SSF53901">
    <property type="entry name" value="Thiolase-like"/>
    <property type="match status" value="1"/>
</dbReference>
<keyword evidence="11" id="KW-1185">Reference proteome</keyword>
<dbReference type="InterPro" id="IPR042104">
    <property type="entry name" value="PKS_dehydratase_sf"/>
</dbReference>
<dbReference type="InterPro" id="IPR057326">
    <property type="entry name" value="KR_dom"/>
</dbReference>
<dbReference type="Gene3D" id="3.40.50.720">
    <property type="entry name" value="NAD(P)-binding Rossmann-like Domain"/>
    <property type="match status" value="2"/>
</dbReference>
<dbReference type="PROSITE" id="PS52004">
    <property type="entry name" value="KS3_2"/>
    <property type="match status" value="1"/>
</dbReference>
<dbReference type="PROSITE" id="PS00012">
    <property type="entry name" value="PHOSPHOPANTETHEINE"/>
    <property type="match status" value="1"/>
</dbReference>
<dbReference type="InterPro" id="IPR020806">
    <property type="entry name" value="PKS_PP-bd"/>
</dbReference>
<comment type="caution">
    <text evidence="10">The sequence shown here is derived from an EMBL/GenBank/DDBJ whole genome shotgun (WGS) entry which is preliminary data.</text>
</comment>
<feature type="active site" description="Proton donor; for dehydratase activity" evidence="5">
    <location>
        <position position="1153"/>
    </location>
</feature>
<proteinExistence type="predicted"/>
<dbReference type="PROSITE" id="PS50075">
    <property type="entry name" value="CARRIER"/>
    <property type="match status" value="1"/>
</dbReference>
<dbReference type="SMART" id="SM00825">
    <property type="entry name" value="PKS_KS"/>
    <property type="match status" value="1"/>
</dbReference>
<gene>
    <name evidence="10" type="ORF">BJX68DRAFT_276134</name>
</gene>
<dbReference type="Pfam" id="PF08659">
    <property type="entry name" value="KR"/>
    <property type="match status" value="1"/>
</dbReference>
<feature type="region of interest" description="C-terminal hotdog fold" evidence="5">
    <location>
        <begin position="1089"/>
        <end position="1250"/>
    </location>
</feature>
<dbReference type="InterPro" id="IPR056501">
    <property type="entry name" value="NAD-bd_HRPKS_sdrA"/>
</dbReference>
<dbReference type="InterPro" id="IPR020807">
    <property type="entry name" value="PKS_DH"/>
</dbReference>
<dbReference type="InterPro" id="IPR001227">
    <property type="entry name" value="Ac_transferase_dom_sf"/>
</dbReference>
<accession>A0ABR4KAY5</accession>
<protein>
    <recommendedName>
        <fullName evidence="12">Polyketide synthase</fullName>
    </recommendedName>
</protein>
<organism evidence="10 11">
    <name type="scientific">Aspergillus pseudodeflectus</name>
    <dbReference type="NCBI Taxonomy" id="176178"/>
    <lineage>
        <taxon>Eukaryota</taxon>
        <taxon>Fungi</taxon>
        <taxon>Dikarya</taxon>
        <taxon>Ascomycota</taxon>
        <taxon>Pezizomycotina</taxon>
        <taxon>Eurotiomycetes</taxon>
        <taxon>Eurotiomycetidae</taxon>
        <taxon>Eurotiales</taxon>
        <taxon>Aspergillaceae</taxon>
        <taxon>Aspergillus</taxon>
        <taxon>Aspergillus subgen. Nidulantes</taxon>
    </lineage>
</organism>
<dbReference type="Proteomes" id="UP001610444">
    <property type="component" value="Unassembled WGS sequence"/>
</dbReference>
<dbReference type="GeneID" id="98163180"/>
<dbReference type="Pfam" id="PF02801">
    <property type="entry name" value="Ketoacyl-synt_C"/>
    <property type="match status" value="1"/>
</dbReference>
<dbReference type="InterPro" id="IPR011032">
    <property type="entry name" value="GroES-like_sf"/>
</dbReference>
<evidence type="ECO:0000313" key="10">
    <source>
        <dbReference type="EMBL" id="KAL2849441.1"/>
    </source>
</evidence>
<dbReference type="PANTHER" id="PTHR43775:SF18">
    <property type="entry name" value="ENZYME, PUTATIVE (JCVI)-RELATED"/>
    <property type="match status" value="1"/>
</dbReference>
<dbReference type="InterPro" id="IPR049900">
    <property type="entry name" value="PKS_mFAS_DH"/>
</dbReference>
<feature type="domain" description="Ketosynthase family 3 (KS3)" evidence="8">
    <location>
        <begin position="17"/>
        <end position="444"/>
    </location>
</feature>
<feature type="domain" description="Carrier" evidence="7">
    <location>
        <begin position="2280"/>
        <end position="2356"/>
    </location>
</feature>
<dbReference type="InterPro" id="IPR036291">
    <property type="entry name" value="NAD(P)-bd_dom_sf"/>
</dbReference>
<evidence type="ECO:0000259" key="7">
    <source>
        <dbReference type="PROSITE" id="PS50075"/>
    </source>
</evidence>
<dbReference type="SUPFAM" id="SSF55048">
    <property type="entry name" value="Probable ACP-binding domain of malonyl-CoA ACP transacylase"/>
    <property type="match status" value="1"/>
</dbReference>
<dbReference type="SUPFAM" id="SSF52151">
    <property type="entry name" value="FabD/lysophospholipase-like"/>
    <property type="match status" value="1"/>
</dbReference>
<feature type="region of interest" description="Disordered" evidence="6">
    <location>
        <begin position="51"/>
        <end position="71"/>
    </location>
</feature>
<name>A0ABR4KAY5_9EURO</name>
<dbReference type="Pfam" id="PF00698">
    <property type="entry name" value="Acyl_transf_1"/>
    <property type="match status" value="1"/>
</dbReference>
<dbReference type="Gene3D" id="1.10.1200.10">
    <property type="entry name" value="ACP-like"/>
    <property type="match status" value="1"/>
</dbReference>
<feature type="region of interest" description="N-terminal hotdog fold" evidence="5">
    <location>
        <begin position="940"/>
        <end position="1077"/>
    </location>
</feature>
<dbReference type="Gene3D" id="3.10.129.110">
    <property type="entry name" value="Polyketide synthase dehydratase"/>
    <property type="match status" value="1"/>
</dbReference>
<dbReference type="Pfam" id="PF13602">
    <property type="entry name" value="ADH_zinc_N_2"/>
    <property type="match status" value="1"/>
</dbReference>
<dbReference type="Pfam" id="PF16197">
    <property type="entry name" value="KAsynt_C_assoc"/>
    <property type="match status" value="1"/>
</dbReference>
<keyword evidence="3" id="KW-0808">Transferase</keyword>
<dbReference type="CDD" id="cd00833">
    <property type="entry name" value="PKS"/>
    <property type="match status" value="1"/>
</dbReference>
<dbReference type="Pfam" id="PF00109">
    <property type="entry name" value="ketoacyl-synt"/>
    <property type="match status" value="1"/>
</dbReference>
<dbReference type="SUPFAM" id="SSF47336">
    <property type="entry name" value="ACP-like"/>
    <property type="match status" value="1"/>
</dbReference>
<dbReference type="SMART" id="SM00829">
    <property type="entry name" value="PKS_ER"/>
    <property type="match status" value="1"/>
</dbReference>
<evidence type="ECO:0000256" key="3">
    <source>
        <dbReference type="ARBA" id="ARBA00022679"/>
    </source>
</evidence>
<dbReference type="InterPro" id="IPR049551">
    <property type="entry name" value="PKS_DH_C"/>
</dbReference>
<evidence type="ECO:0000256" key="6">
    <source>
        <dbReference type="SAM" id="MobiDB-lite"/>
    </source>
</evidence>
<dbReference type="InterPro" id="IPR049552">
    <property type="entry name" value="PKS_DH_N"/>
</dbReference>
<dbReference type="InterPro" id="IPR013968">
    <property type="entry name" value="PKS_KR"/>
</dbReference>
<dbReference type="InterPro" id="IPR020843">
    <property type="entry name" value="ER"/>
</dbReference>
<dbReference type="InterPro" id="IPR032821">
    <property type="entry name" value="PKS_assoc"/>
</dbReference>
<dbReference type="InterPro" id="IPR050091">
    <property type="entry name" value="PKS_NRPS_Biosynth_Enz"/>
</dbReference>
<sequence length="2359" mass="254188">MDNTPDTLSISEEAAGLPPIAVVSFACRLPGQNSDPEALWRFLERGQTASNEVPESRFSGQAHYDGTRRPRTMKGPGGMFLHDVDPARFDAPFFNISAVEARSMDPQQRQLLEVVYEALENGGLTLDGISGEQIGCFVSSFTTDFLALQNRDPDDRPINLTTGTKRSIMSNRISHYFNIKGPSMTVDTACSGGLTSVDLACRYLAANDISAAVVAASHLFLNPTNTSPEGQVGSVYSRTGLCQVFDAKADGYVKAEAVNAVILKRLDQAVADGDPIRAVIRASASNSNGATVGISTPSAEQQAACIRAAYKRAGISDFNATAYVECHGTGTQAGDPIEVNGLSAVFGGTRDPQAPLILGSVKGNLGHSEPAAGISGLIKAVLSMEKGKIPGQSTLKELNPKIDLLGGALQIPTKTISWPAVPLRRVSVNSFGFGGANAHVIVEEPKGSLGEEWSKPHASSRSSQALASRQSTSKKLYTMVFSAASEESLKRYYTDIKRHLADLNVKVKPSDLAYTLGQRRTHHAYRGYVVTSAANLNRAKVEFGEKGMEPPKVAFVFTGQGSQWPQMGAGLIKNFPCAAKRLRYLDTVLQSTSTPPSWSLVDELSEPRQADYYQKPELSQPLITALQLAILSILEEWGVLPLAVVGHSSGEIAAAYAAGYLSQEQAILAAFYRGQAAAVLGPTIVEPLGMCAVGAGTEQLKQLLPDMPREVQVACVNSPNSVTLSGPKSHLVGVQAQLEAQGTFARLLRVDLAYHSSYVADIAALYKKQLEAEWAKYPAPARASDAAQMFSSVTGHLLDQPCDSEYWRVNMASPVLFSDAAAELVKDSSATLLLEIGPSGALAGPVRQILEGISVKGVQYLAALDRGKDGGEAMHELAGKLYVADYPLSLGAVNFPSADEPTSRPSVLVDLPNYSWDHSAVYWHESDASKDWRFGQFPYHELLGRKILGTPWSAPSWKSIIRLDDMPWLKDHRMAGDPVFPAAGYLAMAIEAVYQARQSVNPIPDVAGVTDLQFVLRDVNFRRALALDSGKDTTVVLAFTEVSDDYTSWTGFRVLSIQEGTSVTHCDGRISVRQVAARAADKETLAPLGYSESAEHWYRALDHRGCTYGPDFQRLLEIECRAGQQETRSTLSRNPPSTGFPQHPYAMHPSTLDICFQSVFPALYSGLRSEIKSLLLPSHLEELTVGPSGGLPAEGETAISVARAGHSGAGAKEKRRNHYTDASVWSTSTGQLLLEFKGLRFSELNMGDGVDADPELLVPAWLPDFEFLSQAQILSVLRPESAVADVINLIAFKKPTLRVGEINLTSDSVSPAWFEGASEGLRGASEHYTYADPDSARLSTVRSSVGDRPNAEFKLLGKDANAIFPDPGVDLVIVQYQDLVATAQTSVLERIKPSEAKGDVVYLFVQRSATTPSGQDADEALLQDAGFNTLFKIPIDGSSFAYFSRSIELATPPSEQEEPQVISIISADPQSGLLNTFTESLTDAGYAVQLQTTFGAPTNDVKAVVVLDDFSSPVLGDVTDEQWTSIRDLVLKAPSTLWVTQGAQHKVTNPNNALIHGLSRSIRSENPAVRLVTLDVESKSPRDNSVTILKLLDSITSSEGASGEDSEFVERDGILHVSRTLRKADAEELNVNDAPVTAPNAQSLHDNAKHVKLGVTNLGSFDSLELYEATNEEPPLAADQVEIEVYATGLNYKDVQISAGAIPGDDQALGFDGAGSVTKVGQNVHTFRVGDKVAFTDSGAFANRVRTTYKRVHHVPDGMALEVAAALPLSFMTAIYALVNIAGLRKGQSVLIHSGAGGVGIAAIQLAQYLQAEIYVTVGSDEKRSFLQEHLNIPASRIFSSRTTDFADAIIASTKGRGVDVILNSLTGELLDETWRICADGGILVDIGRGLRGRRLAPGPFERNCLVKAFDLTSKQVSDDLVRSLLTQAFGLFEKQHLQIIHPVKTFSYAEIRQAFEHLSTGRHVGKVVISHGSDNGAVSIRPAPSLSVIRKDRSYLITGGLHGIGGTLAEYLALRGAKCIVVLSRSGSSTPRAAWIVETCRRLGCEIQVVKGDVTSYESIKGALQQASLPVCGIVHGAMVLLDKPYELMDADSYRRCIAPKVRGAWNLHQAAEELGLELDFFTLLSSISGVIGQSGQANYAAANSFLDSFAAYRRGLGLPALSLDIGAVQDTGVAMENPGLLHYFTDPQWLNIEQGELFYLMDASIKEQQNTRNAPSSQLIMALSFPLPTTSDLLNDIRFRTLSRAGTSNQPAQNSANQESQAVTDFLCMQSSGADSTALTEAAIELFQSQLLRMLRLDEPIKANKPLSAYGMDSLSAVKLRNWVEKSFSVTFAVFEILGANGLQALCSKLITRLQTV</sequence>
<dbReference type="InterPro" id="IPR016035">
    <property type="entry name" value="Acyl_Trfase/lysoPLipase"/>
</dbReference>
<dbReference type="RefSeq" id="XP_070898828.1">
    <property type="nucleotide sequence ID" value="XM_071048016.1"/>
</dbReference>
<evidence type="ECO:0008006" key="12">
    <source>
        <dbReference type="Google" id="ProtNLM"/>
    </source>
</evidence>
<dbReference type="Pfam" id="PF21089">
    <property type="entry name" value="PKS_DH_N"/>
    <property type="match status" value="1"/>
</dbReference>
<dbReference type="InterPro" id="IPR009081">
    <property type="entry name" value="PP-bd_ACP"/>
</dbReference>
<evidence type="ECO:0000256" key="2">
    <source>
        <dbReference type="ARBA" id="ARBA00022553"/>
    </source>
</evidence>
<dbReference type="SUPFAM" id="SSF50129">
    <property type="entry name" value="GroES-like"/>
    <property type="match status" value="1"/>
</dbReference>
<dbReference type="InterPro" id="IPR013154">
    <property type="entry name" value="ADH-like_N"/>
</dbReference>
<reference evidence="10 11" key="1">
    <citation type="submission" date="2024-07" db="EMBL/GenBank/DDBJ databases">
        <title>Section-level genome sequencing and comparative genomics of Aspergillus sections Usti and Cavernicolus.</title>
        <authorList>
            <consortium name="Lawrence Berkeley National Laboratory"/>
            <person name="Nybo J.L."/>
            <person name="Vesth T.C."/>
            <person name="Theobald S."/>
            <person name="Frisvad J.C."/>
            <person name="Larsen T.O."/>
            <person name="Kjaerboelling I."/>
            <person name="Rothschild-Mancinelli K."/>
            <person name="Lyhne E.K."/>
            <person name="Kogle M.E."/>
            <person name="Barry K."/>
            <person name="Clum A."/>
            <person name="Na H."/>
            <person name="Ledsgaard L."/>
            <person name="Lin J."/>
            <person name="Lipzen A."/>
            <person name="Kuo A."/>
            <person name="Riley R."/>
            <person name="Mondo S."/>
            <person name="LaButti K."/>
            <person name="Haridas S."/>
            <person name="Pangalinan J."/>
            <person name="Salamov A.A."/>
            <person name="Simmons B.A."/>
            <person name="Magnuson J.K."/>
            <person name="Chen J."/>
            <person name="Drula E."/>
            <person name="Henrissat B."/>
            <person name="Wiebenga A."/>
            <person name="Lubbers R.J."/>
            <person name="Gomes A.C."/>
            <person name="Macurrencykelacurrency M.R."/>
            <person name="Stajich J."/>
            <person name="Grigoriev I.V."/>
            <person name="Mortensen U.H."/>
            <person name="De vries R.P."/>
            <person name="Baker S.E."/>
            <person name="Andersen M.R."/>
        </authorList>
    </citation>
    <scope>NUCLEOTIDE SEQUENCE [LARGE SCALE GENOMIC DNA]</scope>
    <source>
        <strain evidence="10 11">CBS 756.74</strain>
    </source>
</reference>
<dbReference type="InterPro" id="IPR014043">
    <property type="entry name" value="Acyl_transferase_dom"/>
</dbReference>
<dbReference type="InterPro" id="IPR014031">
    <property type="entry name" value="Ketoacyl_synth_C"/>
</dbReference>
<dbReference type="Gene3D" id="3.40.47.10">
    <property type="match status" value="1"/>
</dbReference>
<feature type="domain" description="PKS/mFAS DH" evidence="9">
    <location>
        <begin position="940"/>
        <end position="1250"/>
    </location>
</feature>
<evidence type="ECO:0000256" key="4">
    <source>
        <dbReference type="ARBA" id="ARBA00023268"/>
    </source>
</evidence>
<dbReference type="InterPro" id="IPR016039">
    <property type="entry name" value="Thiolase-like"/>
</dbReference>